<dbReference type="SMART" id="SM00091">
    <property type="entry name" value="PAS"/>
    <property type="match status" value="2"/>
</dbReference>
<dbReference type="Gene3D" id="3.30.450.20">
    <property type="entry name" value="PAS domain"/>
    <property type="match status" value="2"/>
</dbReference>
<dbReference type="SMART" id="SM00267">
    <property type="entry name" value="GGDEF"/>
    <property type="match status" value="1"/>
</dbReference>
<dbReference type="Gene3D" id="3.30.70.270">
    <property type="match status" value="1"/>
</dbReference>
<feature type="domain" description="PAC" evidence="2">
    <location>
        <begin position="78"/>
        <end position="130"/>
    </location>
</feature>
<dbReference type="GO" id="GO:0006355">
    <property type="term" value="P:regulation of DNA-templated transcription"/>
    <property type="evidence" value="ECO:0007669"/>
    <property type="project" value="InterPro"/>
</dbReference>
<dbReference type="InterPro" id="IPR000014">
    <property type="entry name" value="PAS"/>
</dbReference>
<dbReference type="AlphaFoldDB" id="A0A4R4UIH1"/>
<dbReference type="InterPro" id="IPR052155">
    <property type="entry name" value="Biofilm_reg_signaling"/>
</dbReference>
<keyword evidence="5" id="KW-1185">Reference proteome</keyword>
<dbReference type="PROSITE" id="PS50112">
    <property type="entry name" value="PAS"/>
    <property type="match status" value="2"/>
</dbReference>
<dbReference type="Pfam" id="PF00990">
    <property type="entry name" value="GGDEF"/>
    <property type="match status" value="1"/>
</dbReference>
<dbReference type="SUPFAM" id="SSF55785">
    <property type="entry name" value="PYP-like sensor domain (PAS domain)"/>
    <property type="match status" value="2"/>
</dbReference>
<dbReference type="PANTHER" id="PTHR44757:SF2">
    <property type="entry name" value="BIOFILM ARCHITECTURE MAINTENANCE PROTEIN MBAA"/>
    <property type="match status" value="1"/>
</dbReference>
<proteinExistence type="predicted"/>
<dbReference type="Proteomes" id="UP000294744">
    <property type="component" value="Unassembled WGS sequence"/>
</dbReference>
<accession>A0A4R4UIH1</accession>
<comment type="caution">
    <text evidence="4">The sequence shown here is derived from an EMBL/GenBank/DDBJ whole genome shotgun (WGS) entry which is preliminary data.</text>
</comment>
<dbReference type="InterPro" id="IPR001610">
    <property type="entry name" value="PAC"/>
</dbReference>
<dbReference type="SUPFAM" id="SSF55073">
    <property type="entry name" value="Nucleotide cyclase"/>
    <property type="match status" value="1"/>
</dbReference>
<reference evidence="4 5" key="1">
    <citation type="submission" date="2019-03" db="EMBL/GenBank/DDBJ databases">
        <title>Draft genome sequences of novel Actinobacteria.</title>
        <authorList>
            <person name="Sahin N."/>
            <person name="Ay H."/>
            <person name="Saygin H."/>
        </authorList>
    </citation>
    <scope>NUCLEOTIDE SEQUENCE [LARGE SCALE GENOMIC DNA]</scope>
    <source>
        <strain evidence="4 5">16K404</strain>
    </source>
</reference>
<name>A0A4R4UIH1_9PSEU</name>
<dbReference type="OrthoDB" id="23692at2"/>
<dbReference type="Pfam" id="PF13426">
    <property type="entry name" value="PAS_9"/>
    <property type="match status" value="1"/>
</dbReference>
<dbReference type="InterPro" id="IPR029787">
    <property type="entry name" value="Nucleotide_cyclase"/>
</dbReference>
<evidence type="ECO:0000259" key="3">
    <source>
        <dbReference type="PROSITE" id="PS50887"/>
    </source>
</evidence>
<dbReference type="NCBIfam" id="TIGR00229">
    <property type="entry name" value="sensory_box"/>
    <property type="match status" value="2"/>
</dbReference>
<feature type="domain" description="PAS" evidence="1">
    <location>
        <begin position="124"/>
        <end position="194"/>
    </location>
</feature>
<feature type="domain" description="PAC" evidence="2">
    <location>
        <begin position="198"/>
        <end position="250"/>
    </location>
</feature>
<feature type="domain" description="GGDEF" evidence="3">
    <location>
        <begin position="282"/>
        <end position="410"/>
    </location>
</feature>
<dbReference type="NCBIfam" id="TIGR00254">
    <property type="entry name" value="GGDEF"/>
    <property type="match status" value="1"/>
</dbReference>
<feature type="domain" description="PAS" evidence="1">
    <location>
        <begin position="19"/>
        <end position="67"/>
    </location>
</feature>
<organism evidence="4 5">
    <name type="scientific">Saccharopolyspora aridisoli</name>
    <dbReference type="NCBI Taxonomy" id="2530385"/>
    <lineage>
        <taxon>Bacteria</taxon>
        <taxon>Bacillati</taxon>
        <taxon>Actinomycetota</taxon>
        <taxon>Actinomycetes</taxon>
        <taxon>Pseudonocardiales</taxon>
        <taxon>Pseudonocardiaceae</taxon>
        <taxon>Saccharopolyspora</taxon>
    </lineage>
</organism>
<dbReference type="PROSITE" id="PS50887">
    <property type="entry name" value="GGDEF"/>
    <property type="match status" value="1"/>
</dbReference>
<dbReference type="SMART" id="SM00086">
    <property type="entry name" value="PAC"/>
    <property type="match status" value="2"/>
</dbReference>
<evidence type="ECO:0000259" key="1">
    <source>
        <dbReference type="PROSITE" id="PS50112"/>
    </source>
</evidence>
<dbReference type="InterPro" id="IPR000700">
    <property type="entry name" value="PAS-assoc_C"/>
</dbReference>
<dbReference type="PANTHER" id="PTHR44757">
    <property type="entry name" value="DIGUANYLATE CYCLASE DGCP"/>
    <property type="match status" value="1"/>
</dbReference>
<gene>
    <name evidence="4" type="ORF">E1161_15905</name>
</gene>
<dbReference type="EMBL" id="SMKV01000017">
    <property type="protein sequence ID" value="TDC91698.1"/>
    <property type="molecule type" value="Genomic_DNA"/>
</dbReference>
<sequence>MSTSPRPGGDAAPNPWQPLFEQAAAAMAIIDLQGKYLHVNDAFCAMLGYRPEELVGRDYRSVTHPDDIDAGGPMAADVPLEKRYIRSDGTVIWALVSRSFIRDALGVPVYFLSQSQEITRRREAELLWQRSFANAPIGMALLDLKGHWTEVNDTLCDMLGYTRAELLGKHFSEVTFEDDDERGRAAMDDLVHGTVESVNIEKRYRRKDGQAIWMLIRATAVPGASGRPAFVVSQYDDIGERRLADARLAQLALHDPLTGLANRTLLADLMDLGLKRIARGDGMLAIIVADLDELKPLNDQYGHLVGDKVLIAAAHELQEAVPGGDAVARLGGDEFVVVGRVDSEAEAAALRDHIEQRLNTEVTVSGRPLRLRTSVGLAITTDPNATRDELVHAADQDMYERKRRRGTARD</sequence>
<evidence type="ECO:0000259" key="2">
    <source>
        <dbReference type="PROSITE" id="PS50113"/>
    </source>
</evidence>
<dbReference type="PROSITE" id="PS50113">
    <property type="entry name" value="PAC"/>
    <property type="match status" value="2"/>
</dbReference>
<dbReference type="InterPro" id="IPR035965">
    <property type="entry name" value="PAS-like_dom_sf"/>
</dbReference>
<dbReference type="CDD" id="cd00130">
    <property type="entry name" value="PAS"/>
    <property type="match status" value="2"/>
</dbReference>
<dbReference type="Pfam" id="PF00989">
    <property type="entry name" value="PAS"/>
    <property type="match status" value="1"/>
</dbReference>
<evidence type="ECO:0000313" key="5">
    <source>
        <dbReference type="Proteomes" id="UP000294744"/>
    </source>
</evidence>
<dbReference type="InterPro" id="IPR043128">
    <property type="entry name" value="Rev_trsase/Diguanyl_cyclase"/>
</dbReference>
<evidence type="ECO:0000313" key="4">
    <source>
        <dbReference type="EMBL" id="TDC91698.1"/>
    </source>
</evidence>
<protein>
    <submittedName>
        <fullName evidence="4">Sensor domain-containing diguanylate cyclase</fullName>
    </submittedName>
</protein>
<dbReference type="CDD" id="cd01949">
    <property type="entry name" value="GGDEF"/>
    <property type="match status" value="1"/>
</dbReference>
<dbReference type="RefSeq" id="WP_132624070.1">
    <property type="nucleotide sequence ID" value="NZ_SMKV01000017.1"/>
</dbReference>
<dbReference type="InterPro" id="IPR000160">
    <property type="entry name" value="GGDEF_dom"/>
</dbReference>
<dbReference type="InterPro" id="IPR013767">
    <property type="entry name" value="PAS_fold"/>
</dbReference>